<keyword evidence="1" id="KW-0732">Signal</keyword>
<organism evidence="2 3">
    <name type="scientific">Toxocara canis</name>
    <name type="common">Canine roundworm</name>
    <dbReference type="NCBI Taxonomy" id="6265"/>
    <lineage>
        <taxon>Eukaryota</taxon>
        <taxon>Metazoa</taxon>
        <taxon>Ecdysozoa</taxon>
        <taxon>Nematoda</taxon>
        <taxon>Chromadorea</taxon>
        <taxon>Rhabditida</taxon>
        <taxon>Spirurina</taxon>
        <taxon>Ascaridomorpha</taxon>
        <taxon>Ascaridoidea</taxon>
        <taxon>Toxocaridae</taxon>
        <taxon>Toxocara</taxon>
    </lineage>
</organism>
<evidence type="ECO:0000313" key="2">
    <source>
        <dbReference type="EMBL" id="KHN79277.1"/>
    </source>
</evidence>
<dbReference type="AlphaFoldDB" id="A0A0B2VD02"/>
<feature type="chain" id="PRO_5002096082" description="UPAR/Ly6 domain-containing protein" evidence="1">
    <location>
        <begin position="21"/>
        <end position="159"/>
    </location>
</feature>
<name>A0A0B2VD02_TOXCA</name>
<feature type="signal peptide" evidence="1">
    <location>
        <begin position="1"/>
        <end position="20"/>
    </location>
</feature>
<keyword evidence="3" id="KW-1185">Reference proteome</keyword>
<gene>
    <name evidence="2" type="ORF">Tcan_11926</name>
</gene>
<protein>
    <recommendedName>
        <fullName evidence="4">UPAR/Ly6 domain-containing protein</fullName>
    </recommendedName>
</protein>
<sequence>MRFLHSVCCALLINFFFASSMYSCYDGFVGRIRHSSNAEFHYFNETRMCAAKSCIHVTLYNAVDRQGTYRQGISMRCAYTGGDRNLCGTSNCTELQHYNGMRGKFSFCCCEGNGCNIASESSLLTLYAGDDPHKEDKVKGTATRSFAYLSLFIVVFCLL</sequence>
<comment type="caution">
    <text evidence="2">The sequence shown here is derived from an EMBL/GenBank/DDBJ whole genome shotgun (WGS) entry which is preliminary data.</text>
</comment>
<proteinExistence type="predicted"/>
<dbReference type="OrthoDB" id="5844872at2759"/>
<dbReference type="PROSITE" id="PS51257">
    <property type="entry name" value="PROKAR_LIPOPROTEIN"/>
    <property type="match status" value="1"/>
</dbReference>
<dbReference type="EMBL" id="JPKZ01001930">
    <property type="protein sequence ID" value="KHN79277.1"/>
    <property type="molecule type" value="Genomic_DNA"/>
</dbReference>
<accession>A0A0B2VD02</accession>
<evidence type="ECO:0000313" key="3">
    <source>
        <dbReference type="Proteomes" id="UP000031036"/>
    </source>
</evidence>
<reference evidence="2 3" key="1">
    <citation type="submission" date="2014-11" db="EMBL/GenBank/DDBJ databases">
        <title>Genetic blueprint of the zoonotic pathogen Toxocara canis.</title>
        <authorList>
            <person name="Zhu X.-Q."/>
            <person name="Korhonen P.K."/>
            <person name="Cai H."/>
            <person name="Young N.D."/>
            <person name="Nejsum P."/>
            <person name="von Samson-Himmelstjerna G."/>
            <person name="Boag P.R."/>
            <person name="Tan P."/>
            <person name="Li Q."/>
            <person name="Min J."/>
            <person name="Yang Y."/>
            <person name="Wang X."/>
            <person name="Fang X."/>
            <person name="Hall R.S."/>
            <person name="Hofmann A."/>
            <person name="Sternberg P.W."/>
            <person name="Jex A.R."/>
            <person name="Gasser R.B."/>
        </authorList>
    </citation>
    <scope>NUCLEOTIDE SEQUENCE [LARGE SCALE GENOMIC DNA]</scope>
    <source>
        <strain evidence="2">PN_DK_2014</strain>
    </source>
</reference>
<evidence type="ECO:0000256" key="1">
    <source>
        <dbReference type="SAM" id="SignalP"/>
    </source>
</evidence>
<evidence type="ECO:0008006" key="4">
    <source>
        <dbReference type="Google" id="ProtNLM"/>
    </source>
</evidence>
<dbReference type="Proteomes" id="UP000031036">
    <property type="component" value="Unassembled WGS sequence"/>
</dbReference>
<dbReference type="OMA" id="NFSFCCC"/>